<protein>
    <submittedName>
        <fullName evidence="3">Anti-sigma factor</fullName>
    </submittedName>
</protein>
<reference evidence="3 4" key="1">
    <citation type="submission" date="2018-09" db="EMBL/GenBank/DDBJ databases">
        <authorList>
            <person name="Zhu H."/>
        </authorList>
    </citation>
    <scope>NUCLEOTIDE SEQUENCE [LARGE SCALE GENOMIC DNA]</scope>
    <source>
        <strain evidence="3 4">K2R01-6</strain>
    </source>
</reference>
<feature type="compositionally biased region" description="Low complexity" evidence="1">
    <location>
        <begin position="212"/>
        <end position="224"/>
    </location>
</feature>
<accession>A0A418WLP9</accession>
<organism evidence="3 4">
    <name type="scientific">Sphingomonas cavernae</name>
    <dbReference type="NCBI Taxonomy" id="2320861"/>
    <lineage>
        <taxon>Bacteria</taxon>
        <taxon>Pseudomonadati</taxon>
        <taxon>Pseudomonadota</taxon>
        <taxon>Alphaproteobacteria</taxon>
        <taxon>Sphingomonadales</taxon>
        <taxon>Sphingomonadaceae</taxon>
        <taxon>Sphingomonas</taxon>
    </lineage>
</organism>
<evidence type="ECO:0000313" key="3">
    <source>
        <dbReference type="EMBL" id="RJF90902.1"/>
    </source>
</evidence>
<dbReference type="PANTHER" id="PTHR37461:SF1">
    <property type="entry name" value="ANTI-SIGMA-K FACTOR RSKA"/>
    <property type="match status" value="1"/>
</dbReference>
<dbReference type="Proteomes" id="UP000286100">
    <property type="component" value="Unassembled WGS sequence"/>
</dbReference>
<dbReference type="EMBL" id="QYUM01000003">
    <property type="protein sequence ID" value="RJF90902.1"/>
    <property type="molecule type" value="Genomic_DNA"/>
</dbReference>
<feature type="domain" description="Anti-sigma K factor RskA C-terminal" evidence="2">
    <location>
        <begin position="100"/>
        <end position="225"/>
    </location>
</feature>
<keyword evidence="4" id="KW-1185">Reference proteome</keyword>
<dbReference type="AlphaFoldDB" id="A0A418WLP9"/>
<gene>
    <name evidence="3" type="ORF">D3876_12065</name>
</gene>
<evidence type="ECO:0000256" key="1">
    <source>
        <dbReference type="SAM" id="MobiDB-lite"/>
    </source>
</evidence>
<dbReference type="PANTHER" id="PTHR37461">
    <property type="entry name" value="ANTI-SIGMA-K FACTOR RSKA"/>
    <property type="match status" value="1"/>
</dbReference>
<evidence type="ECO:0000313" key="4">
    <source>
        <dbReference type="Proteomes" id="UP000286100"/>
    </source>
</evidence>
<dbReference type="OrthoDB" id="9816387at2"/>
<dbReference type="InterPro" id="IPR051474">
    <property type="entry name" value="Anti-sigma-K/W_factor"/>
</dbReference>
<feature type="region of interest" description="Disordered" evidence="1">
    <location>
        <begin position="211"/>
        <end position="234"/>
    </location>
</feature>
<proteinExistence type="predicted"/>
<name>A0A418WLP9_9SPHN</name>
<dbReference type="GO" id="GO:0005886">
    <property type="term" value="C:plasma membrane"/>
    <property type="evidence" value="ECO:0007669"/>
    <property type="project" value="InterPro"/>
</dbReference>
<dbReference type="Pfam" id="PF10099">
    <property type="entry name" value="RskA_C"/>
    <property type="match status" value="1"/>
</dbReference>
<dbReference type="RefSeq" id="WP_119762489.1">
    <property type="nucleotide sequence ID" value="NZ_QYUM01000003.1"/>
</dbReference>
<dbReference type="InterPro" id="IPR018764">
    <property type="entry name" value="RskA_C"/>
</dbReference>
<evidence type="ECO:0000259" key="2">
    <source>
        <dbReference type="Pfam" id="PF10099"/>
    </source>
</evidence>
<dbReference type="GO" id="GO:0016989">
    <property type="term" value="F:sigma factor antagonist activity"/>
    <property type="evidence" value="ECO:0007669"/>
    <property type="project" value="TreeGrafter"/>
</dbReference>
<dbReference type="GO" id="GO:0006417">
    <property type="term" value="P:regulation of translation"/>
    <property type="evidence" value="ECO:0007669"/>
    <property type="project" value="TreeGrafter"/>
</dbReference>
<comment type="caution">
    <text evidence="3">The sequence shown here is derived from an EMBL/GenBank/DDBJ whole genome shotgun (WGS) entry which is preliminary data.</text>
</comment>
<sequence>MAEPEIPSTPDELAAELALGVLEGTERVEAERRMLADPEFARAVEAWGERLAPMAFAVPAEAPPETLWPRIDAAIGRAARGGDVVVQMQRWRMLAITSSAIAASLAAFLVLGPVRAPAPAPQGPAMIAQLSPEDAGAVLLAAWHQDKRMFRVTPATMAMPEDHSPELWLIPADGRPRSLGVIRSTGQTDIVIRAEMMPLVTGGATLAITIEPKGGSPTGKPTGPVIASGKMSTI</sequence>